<reference evidence="1 2" key="1">
    <citation type="journal article" date="2016" name="Nat. Commun.">
        <title>Thousands of microbial genomes shed light on interconnected biogeochemical processes in an aquifer system.</title>
        <authorList>
            <person name="Anantharaman K."/>
            <person name="Brown C.T."/>
            <person name="Hug L.A."/>
            <person name="Sharon I."/>
            <person name="Castelle C.J."/>
            <person name="Probst A.J."/>
            <person name="Thomas B.C."/>
            <person name="Singh A."/>
            <person name="Wilkins M.J."/>
            <person name="Karaoz U."/>
            <person name="Brodie E.L."/>
            <person name="Williams K.H."/>
            <person name="Hubbard S.S."/>
            <person name="Banfield J.F."/>
        </authorList>
    </citation>
    <scope>NUCLEOTIDE SEQUENCE [LARGE SCALE GENOMIC DNA]</scope>
</reference>
<comment type="caution">
    <text evidence="1">The sequence shown here is derived from an EMBL/GenBank/DDBJ whole genome shotgun (WGS) entry which is preliminary data.</text>
</comment>
<name>A0A1F7RUD8_9BACT</name>
<protein>
    <submittedName>
        <fullName evidence="1">Uncharacterized protein</fullName>
    </submittedName>
</protein>
<dbReference type="Proteomes" id="UP000179266">
    <property type="component" value="Unassembled WGS sequence"/>
</dbReference>
<organism evidence="1 2">
    <name type="scientific">Candidatus Schekmanbacteria bacterium RBG_13_48_7</name>
    <dbReference type="NCBI Taxonomy" id="1817878"/>
    <lineage>
        <taxon>Bacteria</taxon>
        <taxon>Candidatus Schekmaniibacteriota</taxon>
    </lineage>
</organism>
<dbReference type="EMBL" id="MGDD01000193">
    <property type="protein sequence ID" value="OGL45142.1"/>
    <property type="molecule type" value="Genomic_DNA"/>
</dbReference>
<evidence type="ECO:0000313" key="1">
    <source>
        <dbReference type="EMBL" id="OGL45142.1"/>
    </source>
</evidence>
<gene>
    <name evidence="1" type="ORF">A2161_00770</name>
</gene>
<sequence length="169" mass="19480">MLQLLFTIAIAGILSTLSLQTIWHYLPIHRLDTAADCIFFHMILAKFRAIARCEDWGLVFYDETNSFIVTKFINNDPVDHAEKLGPFPLGKGIRYGGRIRTPSRPGATTFYKDKIIFTPQGYIRGISGAVYIADEWYKEGLKTKKNLRHRRRIVIRSMGAFINIQKSWK</sequence>
<dbReference type="AlphaFoldDB" id="A0A1F7RUD8"/>
<accession>A0A1F7RUD8</accession>
<proteinExistence type="predicted"/>
<evidence type="ECO:0000313" key="2">
    <source>
        <dbReference type="Proteomes" id="UP000179266"/>
    </source>
</evidence>